<dbReference type="Pfam" id="PF12760">
    <property type="entry name" value="Zn_ribbon_IS1595"/>
    <property type="match status" value="1"/>
</dbReference>
<comment type="caution">
    <text evidence="2">The sequence shown here is derived from an EMBL/GenBank/DDBJ whole genome shotgun (WGS) entry which is preliminary data.</text>
</comment>
<reference evidence="2 3" key="1">
    <citation type="submission" date="2023-07" db="EMBL/GenBank/DDBJ databases">
        <title>Genomic Encyclopedia of Type Strains, Phase IV (KMG-IV): sequencing the most valuable type-strain genomes for metagenomic binning, comparative biology and taxonomic classification.</title>
        <authorList>
            <person name="Goeker M."/>
        </authorList>
    </citation>
    <scope>NUCLEOTIDE SEQUENCE [LARGE SCALE GENOMIC DNA]</scope>
    <source>
        <strain evidence="2 3">DSM 4006</strain>
    </source>
</reference>
<organism evidence="2 3">
    <name type="scientific">Alicyclobacillus cycloheptanicus</name>
    <dbReference type="NCBI Taxonomy" id="1457"/>
    <lineage>
        <taxon>Bacteria</taxon>
        <taxon>Bacillati</taxon>
        <taxon>Bacillota</taxon>
        <taxon>Bacilli</taxon>
        <taxon>Bacillales</taxon>
        <taxon>Alicyclobacillaceae</taxon>
        <taxon>Alicyclobacillus</taxon>
    </lineage>
</organism>
<evidence type="ECO:0000313" key="3">
    <source>
        <dbReference type="Proteomes" id="UP001232973"/>
    </source>
</evidence>
<accession>A0ABT9XIQ1</accession>
<evidence type="ECO:0000259" key="1">
    <source>
        <dbReference type="SMART" id="SM01126"/>
    </source>
</evidence>
<dbReference type="InterPro" id="IPR024445">
    <property type="entry name" value="Tnp_ISXO2-like"/>
</dbReference>
<dbReference type="EMBL" id="JAUSTP010000012">
    <property type="protein sequence ID" value="MDQ0189904.1"/>
    <property type="molecule type" value="Genomic_DNA"/>
</dbReference>
<proteinExistence type="predicted"/>
<dbReference type="Pfam" id="PF12762">
    <property type="entry name" value="DDE_Tnp_IS1595"/>
    <property type="match status" value="1"/>
</dbReference>
<sequence>MHLLEFQERFATEMACDEYLFAQRWPDGFVCPHCGGRDYSEVISKARRHAEDRMPLLQCKACTRQTSVTAGTLFHKTKTDLRKWFLAVYLVANDKRGVAATTIARNIGVSYPTAWSMLNKIRQAMADRNARYQLGGLVQIDDAFFGGESHGEGKRGRGSDQDPVIVAVEVERHKPKHIMLAMVPDLTRQTVSAVLSERLQSSCVWETDGSTTYAACAKELEPASHIVTKSGTPEAHETFEWIDKIISLAKAFINGTYHGRMEYRQSYLEEFVYRFNRRHFGHRLVERLLFTCANTKPVNI</sequence>
<feature type="domain" description="ISXO2-like transposase" evidence="1">
    <location>
        <begin position="133"/>
        <end position="276"/>
    </location>
</feature>
<protein>
    <submittedName>
        <fullName evidence="2">Transposase-like protein</fullName>
    </submittedName>
</protein>
<dbReference type="NCBIfam" id="NF033547">
    <property type="entry name" value="transpos_IS1595"/>
    <property type="match status" value="1"/>
</dbReference>
<gene>
    <name evidence="2" type="ORF">J2S03_001767</name>
</gene>
<dbReference type="SMART" id="SM01126">
    <property type="entry name" value="DDE_Tnp_IS1595"/>
    <property type="match status" value="1"/>
</dbReference>
<dbReference type="Proteomes" id="UP001232973">
    <property type="component" value="Unassembled WGS sequence"/>
</dbReference>
<dbReference type="InterPro" id="IPR024442">
    <property type="entry name" value="Transposase_Zn_ribbon"/>
</dbReference>
<name>A0ABT9XIQ1_9BACL</name>
<keyword evidence="3" id="KW-1185">Reference proteome</keyword>
<evidence type="ECO:0000313" key="2">
    <source>
        <dbReference type="EMBL" id="MDQ0189904.1"/>
    </source>
</evidence>
<dbReference type="RefSeq" id="WP_274456983.1">
    <property type="nucleotide sequence ID" value="NZ_CP067097.1"/>
</dbReference>